<dbReference type="SUPFAM" id="SSF56059">
    <property type="entry name" value="Glutathione synthetase ATP-binding domain-like"/>
    <property type="match status" value="1"/>
</dbReference>
<evidence type="ECO:0000256" key="4">
    <source>
        <dbReference type="SAM" id="MobiDB-lite"/>
    </source>
</evidence>
<dbReference type="Gene3D" id="3.30.470.20">
    <property type="entry name" value="ATP-grasp fold, B domain"/>
    <property type="match status" value="1"/>
</dbReference>
<dbReference type="PANTHER" id="PTHR12241">
    <property type="entry name" value="TUBULIN POLYGLUTAMYLASE"/>
    <property type="match status" value="1"/>
</dbReference>
<dbReference type="AlphaFoldDB" id="A0AAN8G7D9"/>
<keyword evidence="2" id="KW-0547">Nucleotide-binding</keyword>
<keyword evidence="3" id="KW-0067">ATP-binding</keyword>
<protein>
    <recommendedName>
        <fullName evidence="7">Tubulin polyglutamylase TTLL11</fullName>
    </recommendedName>
</protein>
<dbReference type="Gene3D" id="1.10.238.10">
    <property type="entry name" value="EF-hand"/>
    <property type="match status" value="1"/>
</dbReference>
<feature type="compositionally biased region" description="Polar residues" evidence="4">
    <location>
        <begin position="530"/>
        <end position="540"/>
    </location>
</feature>
<evidence type="ECO:0000313" key="6">
    <source>
        <dbReference type="Proteomes" id="UP001347796"/>
    </source>
</evidence>
<dbReference type="Proteomes" id="UP001347796">
    <property type="component" value="Unassembled WGS sequence"/>
</dbReference>
<sequence>MTKDVPKKTTTITTTRTTIAKIPVKNSDKYVNFHVDNCKKTKGLFGSPSFLRLQAESEAAAVEEGIVTIDTSKCRSNIDVVRKCVRDLGWREFPYGRKDNNCDVFWNAINFNETPDVTSGQVSKFPGTTDIFSKVNLFRCLDVMKGLFPDEFEFYPKTWFLPQQYCQFNAAVKYMTDRKTRPKPTFIVKPSDGSQGEGIYLLRDPTNYSQQGHRKHVVQEYLTNVLLIDDFKFDFRVYAVLKSIQPLEIHICKEGLARFSTIPYEQPNAKNLHESFMHLTNYSLNKRSETFNKSEKDNEGSKRKLTQVLNLLKRHGYDSDAIWMEIEQIVCKTILSVFGELKVEFQCALTPSKSQLSCFQILGFDIILLKNLKPMLLEVNSNPSLRIDSEQEVTPGVMEYVLSLKDEEVKRPLIRDTLMLVAPKDKFTRKRRKKNKVQMVIKREPTNVPTALVIMSETKDISERLLTFNLLESQPNNSPPCDELSDMTEQHSPNKSNSDNEDIAIRNTINQNLTDDDLTGESNINHKHINSSTSQSAKDATSQSSMDLNSNSESSNENSETSTYGETTNEVTESNEQANENSESEPMETEETNENEEESYIDGKIKDEKDREPSCLREIYPSLYGTDYHPLHLLEKMADMFMSCIGIRGSSRLSSSGFRLFTRKCKLVGKGITNATIDLIYIDLQRKWENLSQERGLNFAGFVDACTDLASRKFLSQNRLEMMKTFLDYCQENMDAFHLKQSREEEEKRTPLTRKQQSRTVIYPKYTAGSLGEATLRDLYGQSLRKEYVNFQHKKINAYMLANHKKHYQPRTRLDLKTKQDDT</sequence>
<evidence type="ECO:0008006" key="7">
    <source>
        <dbReference type="Google" id="ProtNLM"/>
    </source>
</evidence>
<organism evidence="5 6">
    <name type="scientific">Patella caerulea</name>
    <name type="common">Rayed Mediterranean limpet</name>
    <dbReference type="NCBI Taxonomy" id="87958"/>
    <lineage>
        <taxon>Eukaryota</taxon>
        <taxon>Metazoa</taxon>
        <taxon>Spiralia</taxon>
        <taxon>Lophotrochozoa</taxon>
        <taxon>Mollusca</taxon>
        <taxon>Gastropoda</taxon>
        <taxon>Patellogastropoda</taxon>
        <taxon>Patelloidea</taxon>
        <taxon>Patellidae</taxon>
        <taxon>Patella</taxon>
    </lineage>
</organism>
<dbReference type="Pfam" id="PF03133">
    <property type="entry name" value="TTL"/>
    <property type="match status" value="1"/>
</dbReference>
<dbReference type="GO" id="GO:0036064">
    <property type="term" value="C:ciliary basal body"/>
    <property type="evidence" value="ECO:0007669"/>
    <property type="project" value="TreeGrafter"/>
</dbReference>
<feature type="region of interest" description="Disordered" evidence="4">
    <location>
        <begin position="471"/>
        <end position="608"/>
    </location>
</feature>
<dbReference type="GO" id="GO:0015631">
    <property type="term" value="F:tubulin binding"/>
    <property type="evidence" value="ECO:0007669"/>
    <property type="project" value="TreeGrafter"/>
</dbReference>
<evidence type="ECO:0000256" key="3">
    <source>
        <dbReference type="ARBA" id="ARBA00022840"/>
    </source>
</evidence>
<feature type="compositionally biased region" description="Acidic residues" evidence="4">
    <location>
        <begin position="582"/>
        <end position="600"/>
    </location>
</feature>
<evidence type="ECO:0000256" key="2">
    <source>
        <dbReference type="ARBA" id="ARBA00022741"/>
    </source>
</evidence>
<dbReference type="PANTHER" id="PTHR12241:SF154">
    <property type="entry name" value="TUBULIN POLYGLUTAMYLASE TTLL11"/>
    <property type="match status" value="1"/>
</dbReference>
<dbReference type="InterPro" id="IPR004344">
    <property type="entry name" value="TTL/TTLL_fam"/>
</dbReference>
<dbReference type="GO" id="GO:0005524">
    <property type="term" value="F:ATP binding"/>
    <property type="evidence" value="ECO:0007669"/>
    <property type="project" value="UniProtKB-KW"/>
</dbReference>
<dbReference type="EMBL" id="JAZGQO010000018">
    <property type="protein sequence ID" value="KAK6167215.1"/>
    <property type="molecule type" value="Genomic_DNA"/>
</dbReference>
<proteinExistence type="predicted"/>
<dbReference type="GO" id="GO:0000226">
    <property type="term" value="P:microtubule cytoskeleton organization"/>
    <property type="evidence" value="ECO:0007669"/>
    <property type="project" value="TreeGrafter"/>
</dbReference>
<evidence type="ECO:0000313" key="5">
    <source>
        <dbReference type="EMBL" id="KAK6167215.1"/>
    </source>
</evidence>
<keyword evidence="1" id="KW-0436">Ligase</keyword>
<feature type="compositionally biased region" description="Low complexity" evidence="4">
    <location>
        <begin position="541"/>
        <end position="581"/>
    </location>
</feature>
<gene>
    <name evidence="5" type="ORF">SNE40_021304</name>
</gene>
<name>A0AAN8G7D9_PATCE</name>
<evidence type="ECO:0000256" key="1">
    <source>
        <dbReference type="ARBA" id="ARBA00022598"/>
    </source>
</evidence>
<reference evidence="5 6" key="1">
    <citation type="submission" date="2024-01" db="EMBL/GenBank/DDBJ databases">
        <title>The genome of the rayed Mediterranean limpet Patella caerulea (Linnaeus, 1758).</title>
        <authorList>
            <person name="Anh-Thu Weber A."/>
            <person name="Halstead-Nussloch G."/>
        </authorList>
    </citation>
    <scope>NUCLEOTIDE SEQUENCE [LARGE SCALE GENOMIC DNA]</scope>
    <source>
        <strain evidence="5">AATW-2023a</strain>
        <tissue evidence="5">Whole specimen</tissue>
    </source>
</reference>
<keyword evidence="6" id="KW-1185">Reference proteome</keyword>
<dbReference type="GO" id="GO:0070740">
    <property type="term" value="F:tubulin-glutamic acid ligase activity"/>
    <property type="evidence" value="ECO:0007669"/>
    <property type="project" value="TreeGrafter"/>
</dbReference>
<comment type="caution">
    <text evidence="5">The sequence shown here is derived from an EMBL/GenBank/DDBJ whole genome shotgun (WGS) entry which is preliminary data.</text>
</comment>
<accession>A0AAN8G7D9</accession>
<dbReference type="PROSITE" id="PS51221">
    <property type="entry name" value="TTL"/>
    <property type="match status" value="1"/>
</dbReference>